<gene>
    <name evidence="2" type="primary">BLLF2</name>
</gene>
<dbReference type="Proteomes" id="UP000147540">
    <property type="component" value="Segment"/>
</dbReference>
<feature type="region of interest" description="Disordered" evidence="1">
    <location>
        <begin position="118"/>
        <end position="139"/>
    </location>
</feature>
<dbReference type="GeneID" id="65099656"/>
<dbReference type="InterPro" id="IPR035221">
    <property type="entry name" value="DUF5451"/>
</dbReference>
<dbReference type="Pfam" id="PF17532">
    <property type="entry name" value="DUF5451"/>
    <property type="match status" value="1"/>
</dbReference>
<proteinExistence type="predicted"/>
<accession>A0A0S0DXI8</accession>
<name>A0A0S0DXI8_9GAMA</name>
<evidence type="ECO:0000256" key="1">
    <source>
        <dbReference type="SAM" id="MobiDB-lite"/>
    </source>
</evidence>
<protein>
    <submittedName>
        <fullName evidence="2">BLLF2</fullName>
    </submittedName>
</protein>
<dbReference type="RefSeq" id="YP_010084659.1">
    <property type="nucleotide sequence ID" value="NC_055142.1"/>
</dbReference>
<evidence type="ECO:0000313" key="2">
    <source>
        <dbReference type="EMBL" id="ALF03231.1"/>
    </source>
</evidence>
<feature type="region of interest" description="Disordered" evidence="1">
    <location>
        <begin position="1"/>
        <end position="76"/>
    </location>
</feature>
<dbReference type="EMBL" id="KP676001">
    <property type="protein sequence ID" value="ALF03231.1"/>
    <property type="molecule type" value="Genomic_DNA"/>
</dbReference>
<reference evidence="2 3" key="1">
    <citation type="journal article" date="2015" name="Virology">
        <title>The genomic sequence of lymphocryptovirus from cynomolgus macaque.</title>
        <authorList>
            <person name="Kamperschroer C."/>
            <person name="Gosink M.M."/>
            <person name="Kumpf S.W."/>
            <person name="O'Donnell L.M."/>
            <person name="Tartaro K.R."/>
        </authorList>
    </citation>
    <scope>NUCLEOTIDE SEQUENCE [LARGE SCALE GENOMIC DNA]</scope>
    <source>
        <strain evidence="2">Pfe-lcl-E3</strain>
    </source>
</reference>
<dbReference type="KEGG" id="vg:65099656"/>
<sequence length="139" mass="15714">MCPPVFQRLPHAPPAKRQALETVPHPQSRGQLRSPPSHLPKMQRRPRPPAARRRRFPLAPQQVERPMLPQNLGAEEAQNCPRMVETQPRQHPMQPPLYLPPLLARYGPAGLLLAHRLPPPKPQCRSHLQSSPRAPISPC</sequence>
<organism evidence="2 3">
    <name type="scientific">macacine gammaherpesvirus 10</name>
    <dbReference type="NCBI Taxonomy" id="2560569"/>
    <lineage>
        <taxon>Viruses</taxon>
        <taxon>Duplodnaviria</taxon>
        <taxon>Heunggongvirae</taxon>
        <taxon>Peploviricota</taxon>
        <taxon>Herviviricetes</taxon>
        <taxon>Herpesvirales</taxon>
        <taxon>Orthoherpesviridae</taxon>
        <taxon>Gammaherpesvirinae</taxon>
        <taxon>Lymphocryptovirus</taxon>
        <taxon>Lymphocryptovirus macacinegamma10</taxon>
    </lineage>
</organism>
<evidence type="ECO:0000313" key="3">
    <source>
        <dbReference type="Proteomes" id="UP000147540"/>
    </source>
</evidence>
<keyword evidence="3" id="KW-1185">Reference proteome</keyword>
<feature type="compositionally biased region" description="Basic residues" evidence="1">
    <location>
        <begin position="41"/>
        <end position="56"/>
    </location>
</feature>